<gene>
    <name evidence="1" type="ORF">I7I51_08542</name>
</gene>
<evidence type="ECO:0000313" key="1">
    <source>
        <dbReference type="EMBL" id="QSS59110.1"/>
    </source>
</evidence>
<organism evidence="1 2">
    <name type="scientific">Ajellomyces capsulatus</name>
    <name type="common">Darling's disease fungus</name>
    <name type="synonym">Histoplasma capsulatum</name>
    <dbReference type="NCBI Taxonomy" id="5037"/>
    <lineage>
        <taxon>Eukaryota</taxon>
        <taxon>Fungi</taxon>
        <taxon>Dikarya</taxon>
        <taxon>Ascomycota</taxon>
        <taxon>Pezizomycotina</taxon>
        <taxon>Eurotiomycetes</taxon>
        <taxon>Eurotiomycetidae</taxon>
        <taxon>Onygenales</taxon>
        <taxon>Ajellomycetaceae</taxon>
        <taxon>Histoplasma</taxon>
    </lineage>
</organism>
<accession>A0A8A1M124</accession>
<dbReference type="AlphaFoldDB" id="A0A8A1M124"/>
<sequence length="156" mass="17314">MQNAKHNCIGWKQEGAHGAIDAYMRHSSATARLIYVEIKADSVGESAWDQANGGKPQKSFLPHPQRSNLYIVRAKRGPQLARTSSTPPKSRFKRGRHRRCLGCMDLWLTSGTPIVDPWCSQARSHASSVHDDENLFILVPSTESSSRATNVSLTFP</sequence>
<proteinExistence type="predicted"/>
<dbReference type="EMBL" id="CP069109">
    <property type="protein sequence ID" value="QSS59110.1"/>
    <property type="molecule type" value="Genomic_DNA"/>
</dbReference>
<dbReference type="VEuPathDB" id="FungiDB:I7I51_08542"/>
<evidence type="ECO:0000313" key="2">
    <source>
        <dbReference type="Proteomes" id="UP000663671"/>
    </source>
</evidence>
<protein>
    <submittedName>
        <fullName evidence="1">Uncharacterized protein</fullName>
    </submittedName>
</protein>
<reference evidence="1" key="1">
    <citation type="submission" date="2021-01" db="EMBL/GenBank/DDBJ databases">
        <title>Chromosome-level genome assembly of a human fungal pathogen reveals clustering of transcriptionally co-regulated genes.</title>
        <authorList>
            <person name="Voorhies M."/>
            <person name="Cohen S."/>
            <person name="Shea T.P."/>
            <person name="Petrus S."/>
            <person name="Munoz J.F."/>
            <person name="Poplawski S."/>
            <person name="Goldman W.E."/>
            <person name="Michael T."/>
            <person name="Cuomo C.A."/>
            <person name="Sil A."/>
            <person name="Beyhan S."/>
        </authorList>
    </citation>
    <scope>NUCLEOTIDE SEQUENCE</scope>
    <source>
        <strain evidence="1">WU24</strain>
    </source>
</reference>
<name>A0A8A1M124_AJECA</name>
<dbReference type="Proteomes" id="UP000663671">
    <property type="component" value="Chromosome 2"/>
</dbReference>